<feature type="compositionally biased region" description="Polar residues" evidence="15">
    <location>
        <begin position="292"/>
        <end position="327"/>
    </location>
</feature>
<dbReference type="SUPFAM" id="SSF57850">
    <property type="entry name" value="RING/U-box"/>
    <property type="match status" value="3"/>
</dbReference>
<feature type="compositionally biased region" description="Polar residues" evidence="15">
    <location>
        <begin position="1"/>
        <end position="14"/>
    </location>
</feature>
<comment type="catalytic activity">
    <reaction evidence="1">
        <text>[E2 ubiquitin-conjugating enzyme]-S-ubiquitinyl-L-cysteine + [acceptor protein]-L-lysine = [E2 ubiquitin-conjugating enzyme]-L-cysteine + [acceptor protein]-N(6)-ubiquitinyl-L-lysine.</text>
        <dbReference type="EC" id="2.3.2.31"/>
    </reaction>
</comment>
<feature type="transmembrane region" description="Helical" evidence="16">
    <location>
        <begin position="629"/>
        <end position="653"/>
    </location>
</feature>
<feature type="compositionally biased region" description="Low complexity" evidence="15">
    <location>
        <begin position="328"/>
        <end position="339"/>
    </location>
</feature>
<dbReference type="GO" id="GO:0008270">
    <property type="term" value="F:zinc ion binding"/>
    <property type="evidence" value="ECO:0007669"/>
    <property type="project" value="UniProtKB-KW"/>
</dbReference>
<keyword evidence="11" id="KW-0862">Zinc</keyword>
<evidence type="ECO:0000259" key="18">
    <source>
        <dbReference type="PROSITE" id="PS51873"/>
    </source>
</evidence>
<evidence type="ECO:0000256" key="11">
    <source>
        <dbReference type="ARBA" id="ARBA00022833"/>
    </source>
</evidence>
<dbReference type="PANTHER" id="PTHR11685">
    <property type="entry name" value="RBR FAMILY RING FINGER AND IBR DOMAIN-CONTAINING"/>
    <property type="match status" value="1"/>
</dbReference>
<comment type="pathway">
    <text evidence="3">Protein modification; protein ubiquitination.</text>
</comment>
<feature type="region of interest" description="Disordered" evidence="15">
    <location>
        <begin position="1"/>
        <end position="29"/>
    </location>
</feature>
<dbReference type="GeneID" id="7837589"/>
<evidence type="ECO:0000256" key="5">
    <source>
        <dbReference type="ARBA" id="ARBA00022679"/>
    </source>
</evidence>
<dbReference type="InterPro" id="IPR044066">
    <property type="entry name" value="TRIAD_supradom"/>
</dbReference>
<evidence type="ECO:0000256" key="1">
    <source>
        <dbReference type="ARBA" id="ARBA00001798"/>
    </source>
</evidence>
<evidence type="ECO:0000256" key="2">
    <source>
        <dbReference type="ARBA" id="ARBA00004167"/>
    </source>
</evidence>
<protein>
    <recommendedName>
        <fullName evidence="4">RBR-type E3 ubiquitin transferase</fullName>
        <ecNumber evidence="4">2.3.2.31</ecNumber>
    </recommendedName>
</protein>
<feature type="domain" description="RING-type" evidence="17">
    <location>
        <begin position="393"/>
        <end position="439"/>
    </location>
</feature>
<keyword evidence="7" id="KW-0479">Metal-binding</keyword>
<dbReference type="SMART" id="SM00647">
    <property type="entry name" value="IBR"/>
    <property type="match status" value="2"/>
</dbReference>
<evidence type="ECO:0000256" key="15">
    <source>
        <dbReference type="SAM" id="MobiDB-lite"/>
    </source>
</evidence>
<name>Q23PV0_TETTS</name>
<organism evidence="19 20">
    <name type="scientific">Tetrahymena thermophila (strain SB210)</name>
    <dbReference type="NCBI Taxonomy" id="312017"/>
    <lineage>
        <taxon>Eukaryota</taxon>
        <taxon>Sar</taxon>
        <taxon>Alveolata</taxon>
        <taxon>Ciliophora</taxon>
        <taxon>Intramacronucleata</taxon>
        <taxon>Oligohymenophorea</taxon>
        <taxon>Hymenostomatida</taxon>
        <taxon>Tetrahymenina</taxon>
        <taxon>Tetrahymenidae</taxon>
        <taxon>Tetrahymena</taxon>
    </lineage>
</organism>
<evidence type="ECO:0000256" key="3">
    <source>
        <dbReference type="ARBA" id="ARBA00004906"/>
    </source>
</evidence>
<dbReference type="PROSITE" id="PS50089">
    <property type="entry name" value="ZF_RING_2"/>
    <property type="match status" value="1"/>
</dbReference>
<dbReference type="InterPro" id="IPR002867">
    <property type="entry name" value="IBR_dom"/>
</dbReference>
<dbReference type="InterPro" id="IPR017907">
    <property type="entry name" value="Znf_RING_CS"/>
</dbReference>
<evidence type="ECO:0000259" key="17">
    <source>
        <dbReference type="PROSITE" id="PS50089"/>
    </source>
</evidence>
<dbReference type="GO" id="GO:0061630">
    <property type="term" value="F:ubiquitin protein ligase activity"/>
    <property type="evidence" value="ECO:0007669"/>
    <property type="project" value="UniProtKB-EC"/>
</dbReference>
<dbReference type="GO" id="GO:0031090">
    <property type="term" value="C:organelle membrane"/>
    <property type="evidence" value="ECO:0007669"/>
    <property type="project" value="UniProtKB-ARBA"/>
</dbReference>
<dbReference type="KEGG" id="tet:TTHERM_00463330"/>
<keyword evidence="5" id="KW-0808">Transferase</keyword>
<dbReference type="HOGENOM" id="CLU_654692_0_0_1"/>
<dbReference type="OrthoDB" id="297477at2759"/>
<evidence type="ECO:0000256" key="9">
    <source>
        <dbReference type="ARBA" id="ARBA00022771"/>
    </source>
</evidence>
<dbReference type="Pfam" id="PF01485">
    <property type="entry name" value="IBR"/>
    <property type="match status" value="1"/>
</dbReference>
<dbReference type="GO" id="GO:0016567">
    <property type="term" value="P:protein ubiquitination"/>
    <property type="evidence" value="ECO:0007669"/>
    <property type="project" value="InterPro"/>
</dbReference>
<keyword evidence="20" id="KW-1185">Reference proteome</keyword>
<keyword evidence="10" id="KW-0833">Ubl conjugation pathway</keyword>
<gene>
    <name evidence="19" type="ORF">TTHERM_00463330</name>
</gene>
<dbReference type="InterPro" id="IPR013083">
    <property type="entry name" value="Znf_RING/FYVE/PHD"/>
</dbReference>
<accession>Q23PV0</accession>
<dbReference type="CDD" id="cd20336">
    <property type="entry name" value="Rcat_RBR"/>
    <property type="match status" value="1"/>
</dbReference>
<evidence type="ECO:0000256" key="7">
    <source>
        <dbReference type="ARBA" id="ARBA00022723"/>
    </source>
</evidence>
<proteinExistence type="predicted"/>
<dbReference type="InterPro" id="IPR031127">
    <property type="entry name" value="E3_UB_ligase_RBR"/>
</dbReference>
<evidence type="ECO:0000256" key="13">
    <source>
        <dbReference type="ARBA" id="ARBA00023136"/>
    </source>
</evidence>
<dbReference type="GO" id="GO:0005737">
    <property type="term" value="C:cytoplasm"/>
    <property type="evidence" value="ECO:0007669"/>
    <property type="project" value="UniProtKB-ARBA"/>
</dbReference>
<dbReference type="Proteomes" id="UP000009168">
    <property type="component" value="Unassembled WGS sequence"/>
</dbReference>
<keyword evidence="13 16" id="KW-0472">Membrane</keyword>
<comment type="subcellular location">
    <subcellularLocation>
        <location evidence="2">Membrane</location>
        <topology evidence="2">Single-pass membrane protein</topology>
    </subcellularLocation>
</comment>
<evidence type="ECO:0000256" key="6">
    <source>
        <dbReference type="ARBA" id="ARBA00022692"/>
    </source>
</evidence>
<evidence type="ECO:0000256" key="16">
    <source>
        <dbReference type="SAM" id="Phobius"/>
    </source>
</evidence>
<dbReference type="InParanoid" id="Q23PV0"/>
<dbReference type="Gene3D" id="3.30.40.10">
    <property type="entry name" value="Zinc/RING finger domain, C3HC4 (zinc finger)"/>
    <property type="match status" value="1"/>
</dbReference>
<evidence type="ECO:0000256" key="10">
    <source>
        <dbReference type="ARBA" id="ARBA00022786"/>
    </source>
</evidence>
<evidence type="ECO:0000313" key="19">
    <source>
        <dbReference type="EMBL" id="EAR98585.2"/>
    </source>
</evidence>
<dbReference type="InterPro" id="IPR001841">
    <property type="entry name" value="Znf_RING"/>
</dbReference>
<evidence type="ECO:0000256" key="8">
    <source>
        <dbReference type="ARBA" id="ARBA00022737"/>
    </source>
</evidence>
<keyword evidence="8" id="KW-0677">Repeat</keyword>
<evidence type="ECO:0000256" key="12">
    <source>
        <dbReference type="ARBA" id="ARBA00022989"/>
    </source>
</evidence>
<feature type="transmembrane region" description="Helical" evidence="16">
    <location>
        <begin position="665"/>
        <end position="682"/>
    </location>
</feature>
<evidence type="ECO:0000313" key="20">
    <source>
        <dbReference type="Proteomes" id="UP000009168"/>
    </source>
</evidence>
<keyword evidence="12 16" id="KW-1133">Transmembrane helix</keyword>
<dbReference type="EMBL" id="GG662650">
    <property type="protein sequence ID" value="EAR98585.2"/>
    <property type="molecule type" value="Genomic_DNA"/>
</dbReference>
<dbReference type="FunFam" id="3.30.40.10:FF:000051">
    <property type="entry name" value="RBR-type E3 ubiquitin transferase"/>
    <property type="match status" value="1"/>
</dbReference>
<dbReference type="eggNOG" id="KOG1815">
    <property type="taxonomic scope" value="Eukaryota"/>
</dbReference>
<reference evidence="20" key="1">
    <citation type="journal article" date="2006" name="PLoS Biol.">
        <title>Macronuclear genome sequence of the ciliate Tetrahymena thermophila, a model eukaryote.</title>
        <authorList>
            <person name="Eisen J.A."/>
            <person name="Coyne R.S."/>
            <person name="Wu M."/>
            <person name="Wu D."/>
            <person name="Thiagarajan M."/>
            <person name="Wortman J.R."/>
            <person name="Badger J.H."/>
            <person name="Ren Q."/>
            <person name="Amedeo P."/>
            <person name="Jones K.M."/>
            <person name="Tallon L.J."/>
            <person name="Delcher A.L."/>
            <person name="Salzberg S.L."/>
            <person name="Silva J.C."/>
            <person name="Haas B.J."/>
            <person name="Majoros W.H."/>
            <person name="Farzad M."/>
            <person name="Carlton J.M."/>
            <person name="Smith R.K. Jr."/>
            <person name="Garg J."/>
            <person name="Pearlman R.E."/>
            <person name="Karrer K.M."/>
            <person name="Sun L."/>
            <person name="Manning G."/>
            <person name="Elde N.C."/>
            <person name="Turkewitz A.P."/>
            <person name="Asai D.J."/>
            <person name="Wilkes D.E."/>
            <person name="Wang Y."/>
            <person name="Cai H."/>
            <person name="Collins K."/>
            <person name="Stewart B.A."/>
            <person name="Lee S.R."/>
            <person name="Wilamowska K."/>
            <person name="Weinberg Z."/>
            <person name="Ruzzo W.L."/>
            <person name="Wloga D."/>
            <person name="Gaertig J."/>
            <person name="Frankel J."/>
            <person name="Tsao C.-C."/>
            <person name="Gorovsky M.A."/>
            <person name="Keeling P.J."/>
            <person name="Waller R.F."/>
            <person name="Patron N.J."/>
            <person name="Cherry J.M."/>
            <person name="Stover N.A."/>
            <person name="Krieger C.J."/>
            <person name="del Toro C."/>
            <person name="Ryder H.F."/>
            <person name="Williamson S.C."/>
            <person name="Barbeau R.A."/>
            <person name="Hamilton E.P."/>
            <person name="Orias E."/>
        </authorList>
    </citation>
    <scope>NUCLEOTIDE SEQUENCE [LARGE SCALE GENOMIC DNA]</scope>
    <source>
        <strain evidence="20">SB210</strain>
    </source>
</reference>
<dbReference type="STRING" id="312017.Q23PV0"/>
<dbReference type="Pfam" id="PF22191">
    <property type="entry name" value="IBR_1"/>
    <property type="match status" value="1"/>
</dbReference>
<feature type="domain" description="RING-type" evidence="18">
    <location>
        <begin position="389"/>
        <end position="594"/>
    </location>
</feature>
<dbReference type="CDD" id="cd20335">
    <property type="entry name" value="BRcat_RBR"/>
    <property type="match status" value="1"/>
</dbReference>
<keyword evidence="9 14" id="KW-0863">Zinc-finger</keyword>
<dbReference type="Gene3D" id="1.20.120.1750">
    <property type="match status" value="1"/>
</dbReference>
<dbReference type="PROSITE" id="PS00518">
    <property type="entry name" value="ZF_RING_1"/>
    <property type="match status" value="1"/>
</dbReference>
<dbReference type="RefSeq" id="XP_001018830.2">
    <property type="nucleotide sequence ID" value="XM_001018830.2"/>
</dbReference>
<evidence type="ECO:0000256" key="14">
    <source>
        <dbReference type="PROSITE-ProRule" id="PRU00175"/>
    </source>
</evidence>
<keyword evidence="6 16" id="KW-0812">Transmembrane</keyword>
<feature type="region of interest" description="Disordered" evidence="15">
    <location>
        <begin position="292"/>
        <end position="340"/>
    </location>
</feature>
<evidence type="ECO:0000256" key="4">
    <source>
        <dbReference type="ARBA" id="ARBA00012251"/>
    </source>
</evidence>
<dbReference type="EC" id="2.3.2.31" evidence="4"/>
<sequence>MSQLSSGNPSNERSIPQERPKDMYSNQGLIPQSIVEKKIQQQKRNFQEKLIQVAINIPQGNEDNITQTHLEINSQISPITQQHVTIDFQNHDLESKPNAVFRQKSQDDPFSVPELIENEKTAVANHSIECKQEKNSFHSLPKLNILMNDSQGPKIVLSKFAIRKNEYSITNSIQQNGNSNPNKSNNTNSKDEQIYSASQGWMHSQFNPYLDNNLKKEMYVIQKMVEFQFDPVIAKQLIEQIDMEKYSREELIQMVCETMLNHCEEQRVGKRVIDKINQSKFVHKIVSSKTISQVNQSDKSPVAPQQTVQQQNLKPQPKGNTSILHSFNNKNQNIPSNNNILQKDGRERQQNIKQGKKTVQTSYIFNMPITHSQKYIKIENNVQDKDEGKLYTCQICCQEFLGSEFYRLTICSHNFCMQCIQAYIINKINCSEVLNIVCPQVSCGAKIQDLQIQKVISPDLFEKYMRFKKIMVLNQDPNIRWCPTVDCDTYIRGDKDKICLQCPKCNEKMCYLCNSKWHEGSCEDAMNQSLIRMKEKLQIKQCPKCKGRIQKFDGCNHMKCWVCSYEFCWLCKKQYSKWHYRSWNIVGCPDQMFSDEALEGCDKTCLFLSSILRLIFLAVLVLLGGSTALVLYVITMFGMALILPILIACNYFKSTIDQLSDTSKCFIWLVLFALGVFLYPLWLFLCFIPGTCIFGPEIYMYILFLIYNEDMYR</sequence>
<feature type="transmembrane region" description="Helical" evidence="16">
    <location>
        <begin position="688"/>
        <end position="707"/>
    </location>
</feature>
<dbReference type="AlphaFoldDB" id="Q23PV0"/>
<dbReference type="PROSITE" id="PS51873">
    <property type="entry name" value="TRIAD"/>
    <property type="match status" value="1"/>
</dbReference>